<organism evidence="1 2">
    <name type="scientific">Leptospira weilii serovar Ranarum str. ICFT</name>
    <dbReference type="NCBI Taxonomy" id="1218598"/>
    <lineage>
        <taxon>Bacteria</taxon>
        <taxon>Pseudomonadati</taxon>
        <taxon>Spirochaetota</taxon>
        <taxon>Spirochaetia</taxon>
        <taxon>Leptospirales</taxon>
        <taxon>Leptospiraceae</taxon>
        <taxon>Leptospira</taxon>
    </lineage>
</organism>
<dbReference type="OrthoDB" id="9795199at2"/>
<name>N1WKZ5_9LEPT</name>
<keyword evidence="2" id="KW-1185">Reference proteome</keyword>
<dbReference type="Gene3D" id="3.40.630.30">
    <property type="match status" value="1"/>
</dbReference>
<dbReference type="EMBL" id="AOHC02000030">
    <property type="protein sequence ID" value="EMY77819.1"/>
    <property type="molecule type" value="Genomic_DNA"/>
</dbReference>
<protein>
    <submittedName>
        <fullName evidence="1">Uncharacterized protein</fullName>
    </submittedName>
</protein>
<evidence type="ECO:0000313" key="1">
    <source>
        <dbReference type="EMBL" id="EMY77819.1"/>
    </source>
</evidence>
<reference evidence="1" key="1">
    <citation type="submission" date="2013-03" db="EMBL/GenBank/DDBJ databases">
        <authorList>
            <person name="Harkins D.M."/>
            <person name="Durkin A.S."/>
            <person name="Brinkac L.M."/>
            <person name="Haft D.H."/>
            <person name="Selengut J.D."/>
            <person name="Sanka R."/>
            <person name="DePew J."/>
            <person name="Purushe J."/>
            <person name="Hartskeerl R.A."/>
            <person name="Ahmed A."/>
            <person name="van der Linden H."/>
            <person name="Goris M.G.A."/>
            <person name="Vinetz J.M."/>
            <person name="Sutton G.G."/>
            <person name="Nierman W.C."/>
            <person name="Fouts D.E."/>
        </authorList>
    </citation>
    <scope>NUCLEOTIDE SEQUENCE [LARGE SCALE GENOMIC DNA]</scope>
    <source>
        <strain evidence="1">ICFT</strain>
    </source>
</reference>
<proteinExistence type="predicted"/>
<sequence length="55" mass="6416">MNRDTAWFAAIDSEWPAIQNAFLSWLNPSNFDEKGIQKVRLSDLTGPILQRRYHP</sequence>
<dbReference type="AlphaFoldDB" id="N1WKZ5"/>
<gene>
    <name evidence="1" type="ORF">LEP1GSC060_2205</name>
</gene>
<dbReference type="Proteomes" id="UP000012313">
    <property type="component" value="Unassembled WGS sequence"/>
</dbReference>
<comment type="caution">
    <text evidence="1">The sequence shown here is derived from an EMBL/GenBank/DDBJ whole genome shotgun (WGS) entry which is preliminary data.</text>
</comment>
<dbReference type="STRING" id="1218598.LEP1GSC060_2205"/>
<accession>N1WKZ5</accession>
<evidence type="ECO:0000313" key="2">
    <source>
        <dbReference type="Proteomes" id="UP000012313"/>
    </source>
</evidence>